<accession>A0A0C3L663</accession>
<dbReference type="SMART" id="SM00151">
    <property type="entry name" value="SWIB"/>
    <property type="match status" value="1"/>
</dbReference>
<evidence type="ECO:0000313" key="3">
    <source>
        <dbReference type="Proteomes" id="UP000054248"/>
    </source>
</evidence>
<evidence type="ECO:0000259" key="1">
    <source>
        <dbReference type="PROSITE" id="PS51925"/>
    </source>
</evidence>
<protein>
    <recommendedName>
        <fullName evidence="1">DM2 domain-containing protein</fullName>
    </recommendedName>
</protein>
<feature type="non-terminal residue" evidence="2">
    <location>
        <position position="1"/>
    </location>
</feature>
<dbReference type="AlphaFoldDB" id="A0A0C3L663"/>
<dbReference type="PROSITE" id="PS51925">
    <property type="entry name" value="SWIB_MDM2"/>
    <property type="match status" value="1"/>
</dbReference>
<dbReference type="EMBL" id="KN823441">
    <property type="protein sequence ID" value="KIO17027.1"/>
    <property type="molecule type" value="Genomic_DNA"/>
</dbReference>
<dbReference type="SUPFAM" id="SSF47592">
    <property type="entry name" value="SWIB/MDM2 domain"/>
    <property type="match status" value="1"/>
</dbReference>
<proteinExistence type="predicted"/>
<dbReference type="OrthoDB" id="10263741at2759"/>
<feature type="domain" description="DM2" evidence="1">
    <location>
        <begin position="188"/>
        <end position="265"/>
    </location>
</feature>
<organism evidence="2 3">
    <name type="scientific">Tulasnella calospora MUT 4182</name>
    <dbReference type="NCBI Taxonomy" id="1051891"/>
    <lineage>
        <taxon>Eukaryota</taxon>
        <taxon>Fungi</taxon>
        <taxon>Dikarya</taxon>
        <taxon>Basidiomycota</taxon>
        <taxon>Agaricomycotina</taxon>
        <taxon>Agaricomycetes</taxon>
        <taxon>Cantharellales</taxon>
        <taxon>Tulasnellaceae</taxon>
        <taxon>Tulasnella</taxon>
    </lineage>
</organism>
<reference evidence="2 3" key="1">
    <citation type="submission" date="2014-04" db="EMBL/GenBank/DDBJ databases">
        <authorList>
            <consortium name="DOE Joint Genome Institute"/>
            <person name="Kuo A."/>
            <person name="Girlanda M."/>
            <person name="Perotto S."/>
            <person name="Kohler A."/>
            <person name="Nagy L.G."/>
            <person name="Floudas D."/>
            <person name="Copeland A."/>
            <person name="Barry K.W."/>
            <person name="Cichocki N."/>
            <person name="Veneault-Fourrey C."/>
            <person name="LaButti K."/>
            <person name="Lindquist E.A."/>
            <person name="Lipzen A."/>
            <person name="Lundell T."/>
            <person name="Morin E."/>
            <person name="Murat C."/>
            <person name="Sun H."/>
            <person name="Tunlid A."/>
            <person name="Henrissat B."/>
            <person name="Grigoriev I.V."/>
            <person name="Hibbett D.S."/>
            <person name="Martin F."/>
            <person name="Nordberg H.P."/>
            <person name="Cantor M.N."/>
            <person name="Hua S.X."/>
        </authorList>
    </citation>
    <scope>NUCLEOTIDE SEQUENCE [LARGE SCALE GENOMIC DNA]</scope>
    <source>
        <strain evidence="2 3">MUT 4182</strain>
    </source>
</reference>
<dbReference type="Proteomes" id="UP000054248">
    <property type="component" value="Unassembled WGS sequence"/>
</dbReference>
<dbReference type="Pfam" id="PF02201">
    <property type="entry name" value="SWIB"/>
    <property type="match status" value="1"/>
</dbReference>
<gene>
    <name evidence="2" type="ORF">M407DRAFT_246857</name>
</gene>
<name>A0A0C3L663_9AGAM</name>
<reference evidence="3" key="2">
    <citation type="submission" date="2015-01" db="EMBL/GenBank/DDBJ databases">
        <title>Evolutionary Origins and Diversification of the Mycorrhizal Mutualists.</title>
        <authorList>
            <consortium name="DOE Joint Genome Institute"/>
            <consortium name="Mycorrhizal Genomics Consortium"/>
            <person name="Kohler A."/>
            <person name="Kuo A."/>
            <person name="Nagy L.G."/>
            <person name="Floudas D."/>
            <person name="Copeland A."/>
            <person name="Barry K.W."/>
            <person name="Cichocki N."/>
            <person name="Veneault-Fourrey C."/>
            <person name="LaButti K."/>
            <person name="Lindquist E.A."/>
            <person name="Lipzen A."/>
            <person name="Lundell T."/>
            <person name="Morin E."/>
            <person name="Murat C."/>
            <person name="Riley R."/>
            <person name="Ohm R."/>
            <person name="Sun H."/>
            <person name="Tunlid A."/>
            <person name="Henrissat B."/>
            <person name="Grigoriev I.V."/>
            <person name="Hibbett D.S."/>
            <person name="Martin F."/>
        </authorList>
    </citation>
    <scope>NUCLEOTIDE SEQUENCE [LARGE SCALE GENOMIC DNA]</scope>
    <source>
        <strain evidence="3">MUT 4182</strain>
    </source>
</reference>
<keyword evidence="3" id="KW-1185">Reference proteome</keyword>
<evidence type="ECO:0000313" key="2">
    <source>
        <dbReference type="EMBL" id="KIO17027.1"/>
    </source>
</evidence>
<sequence>MSNAVNEAAVPPKLKRRKLVDRTLPTGLDDVAEESALYHELQEMERGLDWTISRKRMEIQEALGRPVKIRRKLRVFISHSMSGQAWQEPTANDGLNFETGEGIPAWTLRIEGRLLDGGPQRLNKGTQRKFSSFLKSMIVEVDQDPSLYNESNIIEWHRFPNQSPQDGFEIKRRGDMSVKARIILHLEHFPEHFKVVNPLADIISVKEETRVGIIAALWNYIKMNGLQDKAHPTLVKFDPRLAQAFQIAEVPFNNIPELVNRFLMPADPVILHHIISVEQPIAPNMQAFDIDVDMDDVFLKQKMNQALLSYSSEAQATISTLDDEMAQAAQSIRNSKLKRDFLTSFAEDPQKFIQTWIASQSRDLEVILGDDGRGVRDEDLRRSDFFRLPWVKEAVQVYEGLRSSGALKAR</sequence>
<dbReference type="InterPro" id="IPR019835">
    <property type="entry name" value="SWIB_domain"/>
</dbReference>
<dbReference type="InterPro" id="IPR036885">
    <property type="entry name" value="SWIB_MDM2_dom_sf"/>
</dbReference>
<dbReference type="Gene3D" id="1.10.245.10">
    <property type="entry name" value="SWIB/MDM2 domain"/>
    <property type="match status" value="1"/>
</dbReference>
<dbReference type="HOGENOM" id="CLU_023529_2_1_1"/>
<dbReference type="PANTHER" id="PTHR13844">
    <property type="entry name" value="SWI/SNF-RELATED MATRIX-ASSOCIATED ACTIN-DEPENDENT REGULATOR OF CHROMATIN SUBFAMILY D"/>
    <property type="match status" value="1"/>
</dbReference>
<dbReference type="InterPro" id="IPR003121">
    <property type="entry name" value="SWIB_MDM2_domain"/>
</dbReference>
<dbReference type="CDD" id="cd10568">
    <property type="entry name" value="SWIB_like"/>
    <property type="match status" value="1"/>
</dbReference>
<dbReference type="STRING" id="1051891.A0A0C3L663"/>